<evidence type="ECO:0000256" key="1">
    <source>
        <dbReference type="ARBA" id="ARBA00022679"/>
    </source>
</evidence>
<name>A0A0P1G7U5_9RHOB</name>
<evidence type="ECO:0000256" key="2">
    <source>
        <dbReference type="ARBA" id="ARBA00022695"/>
    </source>
</evidence>
<dbReference type="GO" id="GO:0005829">
    <property type="term" value="C:cytosol"/>
    <property type="evidence" value="ECO:0007669"/>
    <property type="project" value="TreeGrafter"/>
</dbReference>
<dbReference type="Pfam" id="PF03710">
    <property type="entry name" value="GlnE"/>
    <property type="match status" value="2"/>
</dbReference>
<dbReference type="EMBL" id="CYSE01000002">
    <property type="protein sequence ID" value="CUH77568.1"/>
    <property type="molecule type" value="Genomic_DNA"/>
</dbReference>
<dbReference type="RefSeq" id="WP_058247029.1">
    <property type="nucleotide sequence ID" value="NZ_CYSE01000002.1"/>
</dbReference>
<evidence type="ECO:0000256" key="3">
    <source>
        <dbReference type="ARBA" id="ARBA00022741"/>
    </source>
</evidence>
<keyword evidence="2 9" id="KW-0548">Nucleotidyltransferase</keyword>
<evidence type="ECO:0000259" key="8">
    <source>
        <dbReference type="Pfam" id="PF08335"/>
    </source>
</evidence>
<keyword evidence="4" id="KW-0067">ATP-binding</keyword>
<dbReference type="InterPro" id="IPR023057">
    <property type="entry name" value="GlnE"/>
</dbReference>
<dbReference type="SUPFAM" id="SSF81593">
    <property type="entry name" value="Nucleotidyltransferase substrate binding subunit/domain"/>
    <property type="match status" value="2"/>
</dbReference>
<dbReference type="GO" id="GO:0008882">
    <property type="term" value="F:[glutamate-ammonia-ligase] adenylyltransferase activity"/>
    <property type="evidence" value="ECO:0007669"/>
    <property type="project" value="UniProtKB-EC"/>
</dbReference>
<sequence>MSIETRITRLPRAFEPDRAAEALIATPWATGQLAQLLHGTGGSSPYLLGLLQKEAGWLESAVDDPEGAVAAMMAELEATAPDQIASALRQGKRRIALLIALCDLGGVWPLETVTGTLTDFASRATHLALRAAVGHEIRRGKLPGQTEDDIETAGGMVALAMGKMGAGELNYSSDVDLICLFDETRYDPDDYHEARASLVRATRKMSGTLNDLTGEGYVFRTDLRLRPDPAVTPVCLAMEAAERYYESLGRTWERAAYIKANPCAGDIAAGQRFLRALKPFVWRKHLDFAAIQDAHDMRLRIREHKGFHGQITLPGHNMKLGRGGIREIEFFTQTRQLIAGGRDPDLRVRGTVPGLRVLAQKGWVPQEVADKLADHYRAHREVEHRIQMVNDAQTHDIPTNPDGIERVACLMGLSVAEMTSQVTERLSEVHALTEGFFAPDGDSAAPVTAFADSDIPARWPTYPCLRSDRAMTIFRRLRPEILRKLAQAARPEEALVAFDGFLSGLPAGVQLFSLFEANPQLVDLLVDIVSTSPELGRHLARNAGVFDAVIGGDFFSAWPGRDALRRELADRLAEEPDYERRLDLTRRWGKEWHFRVGVHLLRGLMEAEEAAGAYADLAEATLAALWPAVQEEFARKHGPAPGRGAVVVGMGSLGAGRLHARSDLDVIVIYDPDGVEMSDGRRPLPSRTYYARLTQALITAMTAPMAEGRLYEVDMRLRPSGNQGPVATSWASFQEYQRTEAWVWEHLALTRARVVAGAADLAADVEAFRVEVLSAPRDPADILHEVAVMRARIQDAKGTGSAYEAKLGPGRMQDIELLGQAASLLSGKAVRQIPRALRLADWLSPEDKEALIDSYRLFWSMQIGAKLVTESPLDPEALGHTGCAFLGRLTGLADMAALRQDLADKAGRAAAVIDAVLPETKG</sequence>
<feature type="domain" description="Glutamate-ammonia ligase adenylyltransferase repeated" evidence="7">
    <location>
        <begin position="524"/>
        <end position="766"/>
    </location>
</feature>
<evidence type="ECO:0000256" key="4">
    <source>
        <dbReference type="ARBA" id="ARBA00022840"/>
    </source>
</evidence>
<dbReference type="Gene3D" id="1.20.120.330">
    <property type="entry name" value="Nucleotidyltransferases domain 2"/>
    <property type="match status" value="2"/>
</dbReference>
<keyword evidence="3" id="KW-0547">Nucleotide-binding</keyword>
<dbReference type="GO" id="GO:0000820">
    <property type="term" value="P:regulation of glutamine family amino acid metabolic process"/>
    <property type="evidence" value="ECO:0007669"/>
    <property type="project" value="TreeGrafter"/>
</dbReference>
<dbReference type="EC" id="2.7.7.42" evidence="9"/>
<keyword evidence="5" id="KW-0460">Magnesium</keyword>
<evidence type="ECO:0000256" key="6">
    <source>
        <dbReference type="ARBA" id="ARBA00023268"/>
    </source>
</evidence>
<dbReference type="Proteomes" id="UP000054935">
    <property type="component" value="Unassembled WGS sequence"/>
</dbReference>
<dbReference type="GO" id="GO:0005524">
    <property type="term" value="F:ATP binding"/>
    <property type="evidence" value="ECO:0007669"/>
    <property type="project" value="UniProtKB-KW"/>
</dbReference>
<dbReference type="PANTHER" id="PTHR30621:SF0">
    <property type="entry name" value="BIFUNCTIONAL GLUTAMINE SYNTHETASE ADENYLYLTRANSFERASE_ADENYLYL-REMOVING ENZYME"/>
    <property type="match status" value="1"/>
</dbReference>
<reference evidence="9 10" key="1">
    <citation type="submission" date="2015-09" db="EMBL/GenBank/DDBJ databases">
        <authorList>
            <consortium name="Swine Surveillance"/>
        </authorList>
    </citation>
    <scope>NUCLEOTIDE SEQUENCE [LARGE SCALE GENOMIC DNA]</scope>
    <source>
        <strain evidence="9 10">CECT 7648</strain>
    </source>
</reference>
<dbReference type="Pfam" id="PF08335">
    <property type="entry name" value="GlnD_UR_UTase"/>
    <property type="match status" value="1"/>
</dbReference>
<keyword evidence="6" id="KW-0511">Multifunctional enzyme</keyword>
<feature type="domain" description="PII-uridylyltransferase/Glutamine-synthetase adenylyltransferase" evidence="8">
    <location>
        <begin position="296"/>
        <end position="437"/>
    </location>
</feature>
<keyword evidence="10" id="KW-1185">Reference proteome</keyword>
<evidence type="ECO:0000313" key="10">
    <source>
        <dbReference type="Proteomes" id="UP000054935"/>
    </source>
</evidence>
<dbReference type="CDD" id="cd05401">
    <property type="entry name" value="NT_GlnE_GlnD_like"/>
    <property type="match status" value="2"/>
</dbReference>
<dbReference type="AlphaFoldDB" id="A0A0P1G7U5"/>
<evidence type="ECO:0000259" key="7">
    <source>
        <dbReference type="Pfam" id="PF03710"/>
    </source>
</evidence>
<dbReference type="InterPro" id="IPR005190">
    <property type="entry name" value="GlnE_rpt_dom"/>
</dbReference>
<feature type="domain" description="Glutamate-ammonia ligase adenylyltransferase repeated" evidence="7">
    <location>
        <begin position="44"/>
        <end position="275"/>
    </location>
</feature>
<dbReference type="InterPro" id="IPR013546">
    <property type="entry name" value="PII_UdlTrfase/GS_AdlTrfase"/>
</dbReference>
<dbReference type="Gene3D" id="3.30.460.10">
    <property type="entry name" value="Beta Polymerase, domain 2"/>
    <property type="match status" value="2"/>
</dbReference>
<dbReference type="InterPro" id="IPR043519">
    <property type="entry name" value="NT_sf"/>
</dbReference>
<dbReference type="PANTHER" id="PTHR30621">
    <property type="entry name" value="GLUTAMINE SYNTHETASE ADENYLYLTRANSFERASE"/>
    <property type="match status" value="1"/>
</dbReference>
<organism evidence="9 10">
    <name type="scientific">Tropicibacter naphthalenivorans</name>
    <dbReference type="NCBI Taxonomy" id="441103"/>
    <lineage>
        <taxon>Bacteria</taxon>
        <taxon>Pseudomonadati</taxon>
        <taxon>Pseudomonadota</taxon>
        <taxon>Alphaproteobacteria</taxon>
        <taxon>Rhodobacterales</taxon>
        <taxon>Roseobacteraceae</taxon>
        <taxon>Tropicibacter</taxon>
    </lineage>
</organism>
<dbReference type="SUPFAM" id="SSF81301">
    <property type="entry name" value="Nucleotidyltransferase"/>
    <property type="match status" value="2"/>
</dbReference>
<keyword evidence="9" id="KW-0436">Ligase</keyword>
<dbReference type="STRING" id="441103.TRN7648_01544"/>
<evidence type="ECO:0000256" key="5">
    <source>
        <dbReference type="ARBA" id="ARBA00022842"/>
    </source>
</evidence>
<accession>A0A0P1G7U5</accession>
<gene>
    <name evidence="9" type="primary">glnE</name>
    <name evidence="9" type="ORF">TRN7648_01544</name>
</gene>
<protein>
    <submittedName>
        <fullName evidence="9">Glutamate-ammonia-ligase adenylyltransferase</fullName>
        <ecNumber evidence="9">2.7.7.42</ecNumber>
    </submittedName>
</protein>
<dbReference type="GO" id="GO:0016874">
    <property type="term" value="F:ligase activity"/>
    <property type="evidence" value="ECO:0007669"/>
    <property type="project" value="UniProtKB-KW"/>
</dbReference>
<keyword evidence="1 9" id="KW-0808">Transferase</keyword>
<proteinExistence type="predicted"/>
<evidence type="ECO:0000313" key="9">
    <source>
        <dbReference type="EMBL" id="CUH77568.1"/>
    </source>
</evidence>
<dbReference type="OrthoDB" id="9759366at2"/>